<dbReference type="Proteomes" id="UP000256431">
    <property type="component" value="Unassembled WGS sequence"/>
</dbReference>
<dbReference type="Pfam" id="PF12570">
    <property type="entry name" value="DUF3750"/>
    <property type="match status" value="1"/>
</dbReference>
<accession>A0A3D8H636</accession>
<dbReference type="RefSeq" id="WP_104269869.1">
    <property type="nucleotide sequence ID" value="NZ_PSSW01000001.1"/>
</dbReference>
<sequence length="257" mass="28267">MKRFFRYTGWFFGAVLLLLAGPILLATSGSLQGAESWQTATRESARIAPLPEQAEEAIVQVYGARAWSWRGYFAVHTWIATKEKGASHYRVHEVTGWRSYVVNSRPGEPDRHWYGAKPNLYADIRGEEAEKLIPDIYQAVASYPYPTEYEAWPGPNSNTFVAWVIREVEGLDVALPNHAIGKDYLGDRIIAEVPGGAGYQVSLGGYFGVLAGIREGLELNLLGLSFGINPLALGVKLPGIGELALINTNPMTKPSME</sequence>
<keyword evidence="2" id="KW-1185">Reference proteome</keyword>
<evidence type="ECO:0000313" key="1">
    <source>
        <dbReference type="EMBL" id="RDU42192.1"/>
    </source>
</evidence>
<reference evidence="1 2" key="1">
    <citation type="submission" date="2018-08" db="EMBL/GenBank/DDBJ databases">
        <title>Genome sequence of Marinobacter flavimaris KCTC 12185.</title>
        <authorList>
            <person name="Chun J."/>
            <person name="Kim B.-Y."/>
            <person name="Choi S.-B."/>
            <person name="Kwak M.-J."/>
        </authorList>
    </citation>
    <scope>NUCLEOTIDE SEQUENCE [LARGE SCALE GENOMIC DNA]</scope>
    <source>
        <strain evidence="1 2">KCTC 12185</strain>
    </source>
</reference>
<evidence type="ECO:0000313" key="2">
    <source>
        <dbReference type="Proteomes" id="UP000256431"/>
    </source>
</evidence>
<organism evidence="1 2">
    <name type="scientific">Marinobacter flavimaris</name>
    <dbReference type="NCBI Taxonomy" id="262076"/>
    <lineage>
        <taxon>Bacteria</taxon>
        <taxon>Pseudomonadati</taxon>
        <taxon>Pseudomonadota</taxon>
        <taxon>Gammaproteobacteria</taxon>
        <taxon>Pseudomonadales</taxon>
        <taxon>Marinobacteraceae</taxon>
        <taxon>Marinobacter</taxon>
    </lineage>
</organism>
<protein>
    <submittedName>
        <fullName evidence="1">DUF3750 domain-containing protein</fullName>
    </submittedName>
</protein>
<name>A0A3D8H636_9GAMM</name>
<comment type="caution">
    <text evidence="1">The sequence shown here is derived from an EMBL/GenBank/DDBJ whole genome shotgun (WGS) entry which is preliminary data.</text>
</comment>
<gene>
    <name evidence="1" type="ORF">DXI23_00475</name>
</gene>
<proteinExistence type="predicted"/>
<dbReference type="AlphaFoldDB" id="A0A3D8H636"/>
<dbReference type="EMBL" id="QRDH01000001">
    <property type="protein sequence ID" value="RDU42192.1"/>
    <property type="molecule type" value="Genomic_DNA"/>
</dbReference>
<dbReference type="InterPro" id="IPR022224">
    <property type="entry name" value="DUF3750"/>
</dbReference>